<name>A0A7J5UUX8_9MICO</name>
<reference evidence="2 3" key="1">
    <citation type="submission" date="2019-10" db="EMBL/GenBank/DDBJ databases">
        <title>Georgenia wutianyii sp. nov. and Georgenia yuyongxinii sp. nov. isolated from plateau pika (Ochotona curzoniae) in the Qinghai-Tibet plateau of China.</title>
        <authorList>
            <person name="Tian Z."/>
        </authorList>
    </citation>
    <scope>NUCLEOTIDE SEQUENCE [LARGE SCALE GENOMIC DNA]</scope>
    <source>
        <strain evidence="2 3">DSM 21501</strain>
    </source>
</reference>
<dbReference type="RefSeq" id="WP_152199284.1">
    <property type="nucleotide sequence ID" value="NZ_VUKF01000001.1"/>
</dbReference>
<dbReference type="Proteomes" id="UP000451860">
    <property type="component" value="Unassembled WGS sequence"/>
</dbReference>
<gene>
    <name evidence="2" type="ORF">GB883_00045</name>
</gene>
<dbReference type="EMBL" id="WHJE01000001">
    <property type="protein sequence ID" value="KAE8766070.1"/>
    <property type="molecule type" value="Genomic_DNA"/>
</dbReference>
<dbReference type="SUPFAM" id="SSF52218">
    <property type="entry name" value="Flavoproteins"/>
    <property type="match status" value="1"/>
</dbReference>
<keyword evidence="3" id="KW-1185">Reference proteome</keyword>
<proteinExistence type="predicted"/>
<organism evidence="2 3">
    <name type="scientific">Georgenia thermotolerans</name>
    <dbReference type="NCBI Taxonomy" id="527326"/>
    <lineage>
        <taxon>Bacteria</taxon>
        <taxon>Bacillati</taxon>
        <taxon>Actinomycetota</taxon>
        <taxon>Actinomycetes</taxon>
        <taxon>Micrococcales</taxon>
        <taxon>Bogoriellaceae</taxon>
        <taxon>Georgenia</taxon>
    </lineage>
</organism>
<dbReference type="PROSITE" id="PS50902">
    <property type="entry name" value="FLAVODOXIN_LIKE"/>
    <property type="match status" value="1"/>
</dbReference>
<dbReference type="InterPro" id="IPR008254">
    <property type="entry name" value="Flavodoxin/NO_synth"/>
</dbReference>
<dbReference type="OrthoDB" id="5145881at2"/>
<dbReference type="AlphaFoldDB" id="A0A7J5UUX8"/>
<dbReference type="GO" id="GO:0010181">
    <property type="term" value="F:FMN binding"/>
    <property type="evidence" value="ECO:0007669"/>
    <property type="project" value="InterPro"/>
</dbReference>
<evidence type="ECO:0000313" key="2">
    <source>
        <dbReference type="EMBL" id="KAE8766070.1"/>
    </source>
</evidence>
<comment type="caution">
    <text evidence="2">The sequence shown here is derived from an EMBL/GenBank/DDBJ whole genome shotgun (WGS) entry which is preliminary data.</text>
</comment>
<evidence type="ECO:0000259" key="1">
    <source>
        <dbReference type="PROSITE" id="PS50902"/>
    </source>
</evidence>
<dbReference type="InterPro" id="IPR029039">
    <property type="entry name" value="Flavoprotein-like_sf"/>
</dbReference>
<dbReference type="Gene3D" id="3.40.50.360">
    <property type="match status" value="1"/>
</dbReference>
<feature type="domain" description="Flavodoxin-like" evidence="1">
    <location>
        <begin position="3"/>
        <end position="157"/>
    </location>
</feature>
<sequence length="164" mass="17907">MNITYVHASKYGNGATVAKRFRDVMAAKGITVDVAHVRQADPQHLPPADLYVFSSPGRMGKPIGVARRFLRRVTLPAGTPYALLTTEAAPKPDKKSGQLPSAESLDRWQRVRPIMTELLDAKGLHKVGEDRILVTGLRGPLEDGWETKVDAFADRVVAVPGLLD</sequence>
<evidence type="ECO:0000313" key="3">
    <source>
        <dbReference type="Proteomes" id="UP000451860"/>
    </source>
</evidence>
<accession>A0A7J5UUX8</accession>
<protein>
    <recommendedName>
        <fullName evidence="1">Flavodoxin-like domain-containing protein</fullName>
    </recommendedName>
</protein>